<organism evidence="6 7">
    <name type="scientific">Kroppenstedtia sanguinis</name>
    <dbReference type="NCBI Taxonomy" id="1380684"/>
    <lineage>
        <taxon>Bacteria</taxon>
        <taxon>Bacillati</taxon>
        <taxon>Bacillota</taxon>
        <taxon>Bacilli</taxon>
        <taxon>Bacillales</taxon>
        <taxon>Thermoactinomycetaceae</taxon>
        <taxon>Kroppenstedtia</taxon>
    </lineage>
</organism>
<evidence type="ECO:0000256" key="3">
    <source>
        <dbReference type="ARBA" id="ARBA00022912"/>
    </source>
</evidence>
<protein>
    <submittedName>
        <fullName evidence="6">Low molecular weight protein arginine phosphatase</fullName>
    </submittedName>
</protein>
<keyword evidence="4" id="KW-0175">Coiled coil</keyword>
<keyword evidence="2" id="KW-0378">Hydrolase</keyword>
<dbReference type="RefSeq" id="WP_380165049.1">
    <property type="nucleotide sequence ID" value="NZ_JBHTNU010000008.1"/>
</dbReference>
<dbReference type="Gene3D" id="3.40.50.2300">
    <property type="match status" value="1"/>
</dbReference>
<evidence type="ECO:0000256" key="4">
    <source>
        <dbReference type="SAM" id="Coils"/>
    </source>
</evidence>
<feature type="domain" description="Phosphotyrosine protein phosphatase I" evidence="5">
    <location>
        <begin position="2"/>
        <end position="207"/>
    </location>
</feature>
<reference evidence="7" key="1">
    <citation type="journal article" date="2019" name="Int. J. Syst. Evol. Microbiol.">
        <title>The Global Catalogue of Microorganisms (GCM) 10K type strain sequencing project: providing services to taxonomists for standard genome sequencing and annotation.</title>
        <authorList>
            <consortium name="The Broad Institute Genomics Platform"/>
            <consortium name="The Broad Institute Genome Sequencing Center for Infectious Disease"/>
            <person name="Wu L."/>
            <person name="Ma J."/>
        </authorList>
    </citation>
    <scope>NUCLEOTIDE SEQUENCE [LARGE SCALE GENOMIC DNA]</scope>
    <source>
        <strain evidence="7">S1</strain>
    </source>
</reference>
<dbReference type="InterPro" id="IPR036196">
    <property type="entry name" value="Ptyr_pPase_sf"/>
</dbReference>
<gene>
    <name evidence="6" type="ORF">ACFQ4Y_09845</name>
</gene>
<keyword evidence="3" id="KW-0904">Protein phosphatase</keyword>
<dbReference type="PANTHER" id="PTHR11717:SF31">
    <property type="entry name" value="LOW MOLECULAR WEIGHT PROTEIN-TYROSINE-PHOSPHATASE ETP-RELATED"/>
    <property type="match status" value="1"/>
</dbReference>
<proteinExistence type="inferred from homology"/>
<evidence type="ECO:0000259" key="5">
    <source>
        <dbReference type="SMART" id="SM00226"/>
    </source>
</evidence>
<dbReference type="Proteomes" id="UP001597282">
    <property type="component" value="Unassembled WGS sequence"/>
</dbReference>
<dbReference type="CDD" id="cd16344">
    <property type="entry name" value="LMWPAP"/>
    <property type="match status" value="1"/>
</dbReference>
<dbReference type="Pfam" id="PF01451">
    <property type="entry name" value="LMWPc"/>
    <property type="match status" value="1"/>
</dbReference>
<dbReference type="InterPro" id="IPR050438">
    <property type="entry name" value="LMW_PTPase"/>
</dbReference>
<feature type="coiled-coil region" evidence="4">
    <location>
        <begin position="123"/>
        <end position="176"/>
    </location>
</feature>
<dbReference type="SUPFAM" id="SSF52788">
    <property type="entry name" value="Phosphotyrosine protein phosphatases I"/>
    <property type="match status" value="1"/>
</dbReference>
<dbReference type="InterPro" id="IPR017867">
    <property type="entry name" value="Tyr_phospatase_low_mol_wt"/>
</dbReference>
<dbReference type="InterPro" id="IPR023485">
    <property type="entry name" value="Ptyr_pPase"/>
</dbReference>
<evidence type="ECO:0000256" key="1">
    <source>
        <dbReference type="ARBA" id="ARBA00011063"/>
    </source>
</evidence>
<evidence type="ECO:0000313" key="6">
    <source>
        <dbReference type="EMBL" id="MFD1427225.1"/>
    </source>
</evidence>
<accession>A0ABW4C901</accession>
<dbReference type="SMART" id="SM00226">
    <property type="entry name" value="LMWPc"/>
    <property type="match status" value="1"/>
</dbReference>
<evidence type="ECO:0000256" key="2">
    <source>
        <dbReference type="ARBA" id="ARBA00022801"/>
    </source>
</evidence>
<dbReference type="PRINTS" id="PR00719">
    <property type="entry name" value="LMWPTPASE"/>
</dbReference>
<evidence type="ECO:0000313" key="7">
    <source>
        <dbReference type="Proteomes" id="UP001597282"/>
    </source>
</evidence>
<sequence>MKKVLFVCTGNTCRSPMAEALLRQKAMEEGIRLEVRSAGISAVNGLSPSDAAVQVMKEKGIDHSSHRSRPLDAAMAAWADLILVMTEAHKQMLVHRYPDAVDKLHTLKEYVLEDSQQEKVKSLQRLQVDLETCRALLEQAEKEGDHLRKKELQVQLEGQEASFASLRKEVDEMLSQMDVGDPFGGDEEVYRRCAAEIEVQVEKLLDRWQNERES</sequence>
<keyword evidence="7" id="KW-1185">Reference proteome</keyword>
<name>A0ABW4C901_9BACL</name>
<dbReference type="PANTHER" id="PTHR11717">
    <property type="entry name" value="LOW MOLECULAR WEIGHT PROTEIN TYROSINE PHOSPHATASE"/>
    <property type="match status" value="1"/>
</dbReference>
<comment type="similarity">
    <text evidence="1">Belongs to the low molecular weight phosphotyrosine protein phosphatase family.</text>
</comment>
<comment type="caution">
    <text evidence="6">The sequence shown here is derived from an EMBL/GenBank/DDBJ whole genome shotgun (WGS) entry which is preliminary data.</text>
</comment>
<dbReference type="EMBL" id="JBHTNU010000008">
    <property type="protein sequence ID" value="MFD1427225.1"/>
    <property type="molecule type" value="Genomic_DNA"/>
</dbReference>